<protein>
    <submittedName>
        <fullName evidence="2">START domain</fullName>
    </submittedName>
</protein>
<evidence type="ECO:0000259" key="1">
    <source>
        <dbReference type="PROSITE" id="PS50848"/>
    </source>
</evidence>
<dbReference type="SUPFAM" id="SSF55961">
    <property type="entry name" value="Bet v1-like"/>
    <property type="match status" value="1"/>
</dbReference>
<dbReference type="Proteomes" id="UP000650582">
    <property type="component" value="Unassembled WGS sequence"/>
</dbReference>
<gene>
    <name evidence="2" type="ORF">RHS04_01688</name>
</gene>
<dbReference type="InterPro" id="IPR051213">
    <property type="entry name" value="START_lipid_transfer"/>
</dbReference>
<dbReference type="CDD" id="cd00177">
    <property type="entry name" value="START"/>
    <property type="match status" value="1"/>
</dbReference>
<organism evidence="2 3">
    <name type="scientific">Rhizoctonia solani</name>
    <dbReference type="NCBI Taxonomy" id="456999"/>
    <lineage>
        <taxon>Eukaryota</taxon>
        <taxon>Fungi</taxon>
        <taxon>Dikarya</taxon>
        <taxon>Basidiomycota</taxon>
        <taxon>Agaricomycotina</taxon>
        <taxon>Agaricomycetes</taxon>
        <taxon>Cantharellales</taxon>
        <taxon>Ceratobasidiaceae</taxon>
        <taxon>Rhizoctonia</taxon>
    </lineage>
</organism>
<accession>A0A8H7HHC3</accession>
<dbReference type="PANTHER" id="PTHR19308">
    <property type="entry name" value="PHOSPHATIDYLCHOLINE TRANSFER PROTEIN"/>
    <property type="match status" value="1"/>
</dbReference>
<dbReference type="InterPro" id="IPR002913">
    <property type="entry name" value="START_lipid-bd_dom"/>
</dbReference>
<name>A0A8H7HHC3_9AGAM</name>
<dbReference type="EMBL" id="JACYCC010000033">
    <property type="protein sequence ID" value="KAF8684241.1"/>
    <property type="molecule type" value="Genomic_DNA"/>
</dbReference>
<dbReference type="GO" id="GO:0008289">
    <property type="term" value="F:lipid binding"/>
    <property type="evidence" value="ECO:0007669"/>
    <property type="project" value="InterPro"/>
</dbReference>
<dbReference type="GO" id="GO:0005737">
    <property type="term" value="C:cytoplasm"/>
    <property type="evidence" value="ECO:0007669"/>
    <property type="project" value="UniProtKB-ARBA"/>
</dbReference>
<reference evidence="2" key="1">
    <citation type="submission" date="2020-09" db="EMBL/GenBank/DDBJ databases">
        <title>Comparative genome analyses of four rice-infecting Rhizoctonia solani isolates reveal extensive enrichment of homogalacturonan modification genes.</title>
        <authorList>
            <person name="Lee D.-Y."/>
            <person name="Jeon J."/>
            <person name="Kim K.-T."/>
            <person name="Cheong K."/>
            <person name="Song H."/>
            <person name="Choi G."/>
            <person name="Ko J."/>
            <person name="Opiyo S.O."/>
            <person name="Zuo S."/>
            <person name="Madhav S."/>
            <person name="Lee Y.-H."/>
            <person name="Wang G.-L."/>
        </authorList>
    </citation>
    <scope>NUCLEOTIDE SEQUENCE</scope>
    <source>
        <strain evidence="2">AG1-IA YN-7</strain>
    </source>
</reference>
<evidence type="ECO:0000313" key="2">
    <source>
        <dbReference type="EMBL" id="KAF8684241.1"/>
    </source>
</evidence>
<evidence type="ECO:0000313" key="3">
    <source>
        <dbReference type="Proteomes" id="UP000650582"/>
    </source>
</evidence>
<dbReference type="AlphaFoldDB" id="A0A8H7HHC3"/>
<comment type="caution">
    <text evidence="2">The sequence shown here is derived from an EMBL/GenBank/DDBJ whole genome shotgun (WGS) entry which is preliminary data.</text>
</comment>
<dbReference type="InterPro" id="IPR023393">
    <property type="entry name" value="START-like_dom_sf"/>
</dbReference>
<dbReference type="Pfam" id="PF01852">
    <property type="entry name" value="START"/>
    <property type="match status" value="1"/>
</dbReference>
<dbReference type="Gene3D" id="3.30.530.20">
    <property type="match status" value="1"/>
</dbReference>
<dbReference type="PROSITE" id="PS50848">
    <property type="entry name" value="START"/>
    <property type="match status" value="1"/>
</dbReference>
<sequence>MRMRIHLDHSRVASHLVVIGFQGRDCPTRTGPAYLAIVSTLLSQPPPLTAHHSTLFISLSVYNMGVEVPSDPAPNGYVSNPHQEKIDEALRYLRSEKQGGEGWENIDTKDGIILEKKYVQGDSSAIPIVRGHGLVKDLSAQALLSTILQPSARHLWDERFASGALLERYGRRTYKFYSVQKGVGWLVSERDIVGVQHVQDGENGAFEVVQTSVEGDPDNSGRVRATLTCAGWSVVPRGNDLEVAYVVKINPNGSIPSAVVGKIVQDIPLAVVNITNFIRNKGVPPYITNQDLKSQLRTEVVDVEKRYHEIRLIAGDTDEELKIAVDPKLFGGNWSVGVTGDGVAAEKDGDNAVVKVPAGTGRYEVKIDAA</sequence>
<proteinExistence type="predicted"/>
<dbReference type="PANTHER" id="PTHR19308:SF14">
    <property type="entry name" value="START DOMAIN-CONTAINING PROTEIN"/>
    <property type="match status" value="1"/>
</dbReference>
<feature type="domain" description="START" evidence="1">
    <location>
        <begin position="101"/>
        <end position="260"/>
    </location>
</feature>